<feature type="signal peptide" evidence="1">
    <location>
        <begin position="1"/>
        <end position="21"/>
    </location>
</feature>
<reference evidence="2 3" key="1">
    <citation type="submission" date="2016-08" db="EMBL/GenBank/DDBJ databases">
        <title>Hymenobacter coccineus sp. nov., Hymenobacter lapidarius sp. nov. and Hymenobacter glacialis sp. nov., isolated from Antarctic soil.</title>
        <authorList>
            <person name="Sedlacek I."/>
            <person name="Kralova S."/>
            <person name="Kyrova K."/>
            <person name="Maslanova I."/>
            <person name="Stankova E."/>
            <person name="Vrbovska V."/>
            <person name="Nemec M."/>
            <person name="Bartak M."/>
            <person name="Svec P."/>
            <person name="Busse H.-J."/>
            <person name="Pantucek R."/>
        </authorList>
    </citation>
    <scope>NUCLEOTIDE SEQUENCE [LARGE SCALE GENOMIC DNA]</scope>
    <source>
        <strain evidence="2 3">CCM 8649</strain>
    </source>
</reference>
<name>A0A1G1THI7_9BACT</name>
<evidence type="ECO:0000313" key="3">
    <source>
        <dbReference type="Proteomes" id="UP000177506"/>
    </source>
</evidence>
<dbReference type="InterPro" id="IPR015943">
    <property type="entry name" value="WD40/YVTN_repeat-like_dom_sf"/>
</dbReference>
<dbReference type="Pfam" id="PF02012">
    <property type="entry name" value="BNR"/>
    <property type="match status" value="1"/>
</dbReference>
<evidence type="ECO:0000256" key="1">
    <source>
        <dbReference type="SAM" id="SignalP"/>
    </source>
</evidence>
<keyword evidence="3" id="KW-1185">Reference proteome</keyword>
<dbReference type="PANTHER" id="PTHR47199:SF2">
    <property type="entry name" value="PHOTOSYSTEM II STABILITY_ASSEMBLY FACTOR HCF136, CHLOROPLASTIC"/>
    <property type="match status" value="1"/>
</dbReference>
<protein>
    <recommendedName>
        <fullName evidence="4">Photosynthesis system II assembly factor Ycf48/Hcf136-like domain-containing protein</fullName>
    </recommendedName>
</protein>
<proteinExistence type="predicted"/>
<evidence type="ECO:0008006" key="4">
    <source>
        <dbReference type="Google" id="ProtNLM"/>
    </source>
</evidence>
<dbReference type="EMBL" id="MDZA01000158">
    <property type="protein sequence ID" value="OGX90356.1"/>
    <property type="molecule type" value="Genomic_DNA"/>
</dbReference>
<dbReference type="InterPro" id="IPR002860">
    <property type="entry name" value="BNR_rpt"/>
</dbReference>
<dbReference type="PANTHER" id="PTHR47199">
    <property type="entry name" value="PHOTOSYSTEM II STABILITY/ASSEMBLY FACTOR HCF136, CHLOROPLASTIC"/>
    <property type="match status" value="1"/>
</dbReference>
<dbReference type="Proteomes" id="UP000177506">
    <property type="component" value="Unassembled WGS sequence"/>
</dbReference>
<accession>A0A1G1THI7</accession>
<evidence type="ECO:0000313" key="2">
    <source>
        <dbReference type="EMBL" id="OGX90356.1"/>
    </source>
</evidence>
<dbReference type="RefSeq" id="WP_070743172.1">
    <property type="nucleotide sequence ID" value="NZ_MDZA01000158.1"/>
</dbReference>
<gene>
    <name evidence="2" type="ORF">BEN49_23020</name>
</gene>
<dbReference type="OrthoDB" id="9757809at2"/>
<dbReference type="PROSITE" id="PS51257">
    <property type="entry name" value="PROKAR_LIPOPROTEIN"/>
    <property type="match status" value="1"/>
</dbReference>
<dbReference type="SUPFAM" id="SSF110296">
    <property type="entry name" value="Oligoxyloglucan reducing end-specific cellobiohydrolase"/>
    <property type="match status" value="1"/>
</dbReference>
<dbReference type="Gene3D" id="2.130.10.10">
    <property type="entry name" value="YVTN repeat-like/Quinoprotein amine dehydrogenase"/>
    <property type="match status" value="1"/>
</dbReference>
<comment type="caution">
    <text evidence="2">The sequence shown here is derived from an EMBL/GenBank/DDBJ whole genome shotgun (WGS) entry which is preliminary data.</text>
</comment>
<feature type="chain" id="PRO_5009579490" description="Photosynthesis system II assembly factor Ycf48/Hcf136-like domain-containing protein" evidence="1">
    <location>
        <begin position="22"/>
        <end position="353"/>
    </location>
</feature>
<dbReference type="AlphaFoldDB" id="A0A1G1THI7"/>
<sequence>MRLRYALLPALLGLATACSRGTDPHPDNAAWRPLPYGAPALAGFSEARFASAQVGWVIGGYVADRYQYSPLLTTRDGGATWTRQNLYPMTLNGFRTLAPVTEQLVFAVGVDPVAGAVGAPSTPASGQAVYKSTDGGTTWQLLPGSGFLGSFRLHFFDDQTGLSFKNNWIQRTTDGGASWRTVFNPAAGNWDWVQFPGPTAGYAAGGYVGGGFAGGIFSNGSLAKTTDGGATWQALPWDHQYINSLSFVSPAVGFTATFPDQHLYKTRDGGTTWQLVNDQLPASGRGHFFNEQEGYFTNGASIFYSADGGLSWQEQYHTTPNSQYPASINSLDFPTPAVGFAVTSDGQIIRGTR</sequence>
<organism evidence="2 3">
    <name type="scientific">Hymenobacter coccineus</name>
    <dbReference type="NCBI Taxonomy" id="1908235"/>
    <lineage>
        <taxon>Bacteria</taxon>
        <taxon>Pseudomonadati</taxon>
        <taxon>Bacteroidota</taxon>
        <taxon>Cytophagia</taxon>
        <taxon>Cytophagales</taxon>
        <taxon>Hymenobacteraceae</taxon>
        <taxon>Hymenobacter</taxon>
    </lineage>
</organism>
<keyword evidence="1" id="KW-0732">Signal</keyword>